<proteinExistence type="predicted"/>
<name>A0ABW9AWR0_9BURK</name>
<organism evidence="1 2">
    <name type="scientific">Paraburkholderia dipogonis</name>
    <dbReference type="NCBI Taxonomy" id="1211383"/>
    <lineage>
        <taxon>Bacteria</taxon>
        <taxon>Pseudomonadati</taxon>
        <taxon>Pseudomonadota</taxon>
        <taxon>Betaproteobacteria</taxon>
        <taxon>Burkholderiales</taxon>
        <taxon>Burkholderiaceae</taxon>
        <taxon>Paraburkholderia</taxon>
    </lineage>
</organism>
<gene>
    <name evidence="1" type="ORF">PQR57_25355</name>
</gene>
<evidence type="ECO:0008006" key="3">
    <source>
        <dbReference type="Google" id="ProtNLM"/>
    </source>
</evidence>
<comment type="caution">
    <text evidence="1">The sequence shown here is derived from an EMBL/GenBank/DDBJ whole genome shotgun (WGS) entry which is preliminary data.</text>
</comment>
<accession>A0ABW9AWR0</accession>
<sequence length="464" mass="48630">MSERSMTINLTNWAAGLTLEFGSAAASDGPVPQAQPAAIGYGQKMVASALNRSGGCTGRFSLTASAVNFGVSYNHPSGAGSTTVSVDASTGYISGANATTFPGHDSVAYLNLYRAVNANDRAWVVPLGLLDTPARNNSQDFVNSMFGEGTRDAAVVTTAYGNGAPNGYIEPADFTGGQMVGFAAQWAQQWLEGGSMSGNNAACPPQDAALIGLLARYMSGAASNGPLTMWVPQITWQAGTNPSVFAISGYRAFPFGDGAKWNAASVTAFTSLLAAGAHFVAVSAKDDLPAGVAMSAFDQFFTSAGLPTRHDMGNSHYASVTNITGTYYLDVSGSFAPENCALILAFLAGRTVNDPYASAGSYNTFIQLEGWQAGSQRHNIDYDTYKQTLWNISTFGACPYSEKRATTIFLAPSGWTPQLYQTTCMMPYVGAYAVSQGTPQAWLNTAVVRIPADAPVLPSRYVGG</sequence>
<reference evidence="1 2" key="1">
    <citation type="journal article" date="2024" name="Chem. Sci.">
        <title>Discovery of megapolipeptins by genome mining of a Burkholderiales bacteria collection.</title>
        <authorList>
            <person name="Paulo B.S."/>
            <person name="Recchia M.J.J."/>
            <person name="Lee S."/>
            <person name="Fergusson C.H."/>
            <person name="Romanowski S.B."/>
            <person name="Hernandez A."/>
            <person name="Krull N."/>
            <person name="Liu D.Y."/>
            <person name="Cavanagh H."/>
            <person name="Bos A."/>
            <person name="Gray C.A."/>
            <person name="Murphy B.T."/>
            <person name="Linington R.G."/>
            <person name="Eustaquio A.S."/>
        </authorList>
    </citation>
    <scope>NUCLEOTIDE SEQUENCE [LARGE SCALE GENOMIC DNA]</scope>
    <source>
        <strain evidence="1 2">RL17-350-BIC-A</strain>
    </source>
</reference>
<dbReference type="EMBL" id="JAQQEZ010000019">
    <property type="protein sequence ID" value="MFM0004338.1"/>
    <property type="molecule type" value="Genomic_DNA"/>
</dbReference>
<dbReference type="RefSeq" id="WP_408179188.1">
    <property type="nucleotide sequence ID" value="NZ_JAQQEZ010000019.1"/>
</dbReference>
<keyword evidence="2" id="KW-1185">Reference proteome</keyword>
<protein>
    <recommendedName>
        <fullName evidence="3">Lipoprotein</fullName>
    </recommendedName>
</protein>
<evidence type="ECO:0000313" key="1">
    <source>
        <dbReference type="EMBL" id="MFM0004338.1"/>
    </source>
</evidence>
<evidence type="ECO:0000313" key="2">
    <source>
        <dbReference type="Proteomes" id="UP001629230"/>
    </source>
</evidence>
<dbReference type="Proteomes" id="UP001629230">
    <property type="component" value="Unassembled WGS sequence"/>
</dbReference>